<keyword evidence="12" id="KW-0406">Ion transport</keyword>
<dbReference type="InterPro" id="IPR006121">
    <property type="entry name" value="HMA_dom"/>
</dbReference>
<keyword evidence="11 14" id="KW-1133">Transmembrane helix</keyword>
<dbReference type="Gene3D" id="3.30.70.100">
    <property type="match status" value="1"/>
</dbReference>
<evidence type="ECO:0000256" key="9">
    <source>
        <dbReference type="ARBA" id="ARBA00022840"/>
    </source>
</evidence>
<keyword evidence="6 14" id="KW-0812">Transmembrane</keyword>
<dbReference type="Pfam" id="PF00702">
    <property type="entry name" value="Hydrolase"/>
    <property type="match status" value="1"/>
</dbReference>
<dbReference type="Gene3D" id="3.40.1110.10">
    <property type="entry name" value="Calcium-transporting ATPase, cytoplasmic domain N"/>
    <property type="match status" value="1"/>
</dbReference>
<dbReference type="GO" id="GO:0055070">
    <property type="term" value="P:copper ion homeostasis"/>
    <property type="evidence" value="ECO:0007669"/>
    <property type="project" value="TreeGrafter"/>
</dbReference>
<evidence type="ECO:0000256" key="10">
    <source>
        <dbReference type="ARBA" id="ARBA00022967"/>
    </source>
</evidence>
<accession>A0A2T5YPX2</accession>
<dbReference type="PROSITE" id="PS01047">
    <property type="entry name" value="HMA_1"/>
    <property type="match status" value="1"/>
</dbReference>
<dbReference type="InterPro" id="IPR023298">
    <property type="entry name" value="ATPase_P-typ_TM_dom_sf"/>
</dbReference>
<dbReference type="InterPro" id="IPR008250">
    <property type="entry name" value="ATPase_P-typ_transduc_dom_A_sf"/>
</dbReference>
<evidence type="ECO:0000313" key="17">
    <source>
        <dbReference type="Proteomes" id="UP000244225"/>
    </source>
</evidence>
<dbReference type="SUPFAM" id="SSF81653">
    <property type="entry name" value="Calcium ATPase, transduction domain A"/>
    <property type="match status" value="1"/>
</dbReference>
<dbReference type="FunFam" id="2.70.150.10:FF:000020">
    <property type="entry name" value="Copper-exporting P-type ATPase A"/>
    <property type="match status" value="1"/>
</dbReference>
<dbReference type="GO" id="GO:0060003">
    <property type="term" value="P:copper ion export"/>
    <property type="evidence" value="ECO:0007669"/>
    <property type="project" value="UniProtKB-ARBA"/>
</dbReference>
<dbReference type="GO" id="GO:0005886">
    <property type="term" value="C:plasma membrane"/>
    <property type="evidence" value="ECO:0007669"/>
    <property type="project" value="UniProtKB-SubCell"/>
</dbReference>
<dbReference type="NCBIfam" id="TIGR01494">
    <property type="entry name" value="ATPase_P-type"/>
    <property type="match status" value="1"/>
</dbReference>
<dbReference type="InterPro" id="IPR044492">
    <property type="entry name" value="P_typ_ATPase_HD_dom"/>
</dbReference>
<dbReference type="GO" id="GO:0016887">
    <property type="term" value="F:ATP hydrolysis activity"/>
    <property type="evidence" value="ECO:0007669"/>
    <property type="project" value="InterPro"/>
</dbReference>
<evidence type="ECO:0000256" key="8">
    <source>
        <dbReference type="ARBA" id="ARBA00022741"/>
    </source>
</evidence>
<feature type="transmembrane region" description="Helical" evidence="14">
    <location>
        <begin position="740"/>
        <end position="759"/>
    </location>
</feature>
<keyword evidence="13 14" id="KW-0472">Membrane</keyword>
<evidence type="ECO:0000256" key="7">
    <source>
        <dbReference type="ARBA" id="ARBA00022723"/>
    </source>
</evidence>
<evidence type="ECO:0000256" key="13">
    <source>
        <dbReference type="ARBA" id="ARBA00023136"/>
    </source>
</evidence>
<feature type="transmembrane region" description="Helical" evidence="14">
    <location>
        <begin position="428"/>
        <end position="454"/>
    </location>
</feature>
<dbReference type="GO" id="GO:0043682">
    <property type="term" value="F:P-type divalent copper transporter activity"/>
    <property type="evidence" value="ECO:0007669"/>
    <property type="project" value="TreeGrafter"/>
</dbReference>
<dbReference type="SUPFAM" id="SSF55008">
    <property type="entry name" value="HMA, heavy metal-associated domain"/>
    <property type="match status" value="1"/>
</dbReference>
<dbReference type="AlphaFoldDB" id="A0A2T5YPX2"/>
<dbReference type="EC" id="7.2.2.8" evidence="3"/>
<gene>
    <name evidence="16" type="ORF">C8N40_102330</name>
</gene>
<dbReference type="GO" id="GO:0005507">
    <property type="term" value="F:copper ion binding"/>
    <property type="evidence" value="ECO:0007669"/>
    <property type="project" value="TreeGrafter"/>
</dbReference>
<evidence type="ECO:0000256" key="6">
    <source>
        <dbReference type="ARBA" id="ARBA00022692"/>
    </source>
</evidence>
<feature type="domain" description="HMA" evidence="15">
    <location>
        <begin position="60"/>
        <end position="126"/>
    </location>
</feature>
<dbReference type="SFLD" id="SFLDG00002">
    <property type="entry name" value="C1.7:_P-type_atpase_like"/>
    <property type="match status" value="1"/>
</dbReference>
<dbReference type="PRINTS" id="PR00119">
    <property type="entry name" value="CATATPASE"/>
</dbReference>
<dbReference type="CDD" id="cd00371">
    <property type="entry name" value="HMA"/>
    <property type="match status" value="1"/>
</dbReference>
<evidence type="ECO:0000256" key="14">
    <source>
        <dbReference type="RuleBase" id="RU362081"/>
    </source>
</evidence>
<dbReference type="InterPro" id="IPR018303">
    <property type="entry name" value="ATPase_P-typ_P_site"/>
</dbReference>
<dbReference type="Gene3D" id="2.70.150.10">
    <property type="entry name" value="Calcium-transporting ATPase, cytoplasmic transduction domain A"/>
    <property type="match status" value="1"/>
</dbReference>
<dbReference type="GO" id="GO:0140581">
    <property type="term" value="F:P-type monovalent copper transporter activity"/>
    <property type="evidence" value="ECO:0007669"/>
    <property type="project" value="UniProtKB-EC"/>
</dbReference>
<dbReference type="SUPFAM" id="SSF56784">
    <property type="entry name" value="HAD-like"/>
    <property type="match status" value="1"/>
</dbReference>
<dbReference type="FunFam" id="3.30.70.100:FF:000005">
    <property type="entry name" value="Copper-exporting P-type ATPase A"/>
    <property type="match status" value="1"/>
</dbReference>
<proteinExistence type="inferred from homology"/>
<evidence type="ECO:0000256" key="12">
    <source>
        <dbReference type="ARBA" id="ARBA00023065"/>
    </source>
</evidence>
<dbReference type="GO" id="GO:0005524">
    <property type="term" value="F:ATP binding"/>
    <property type="evidence" value="ECO:0007669"/>
    <property type="project" value="UniProtKB-UniRule"/>
</dbReference>
<dbReference type="InterPro" id="IPR023214">
    <property type="entry name" value="HAD_sf"/>
</dbReference>
<dbReference type="PROSITE" id="PS00154">
    <property type="entry name" value="ATPASE_E1_E2"/>
    <property type="match status" value="1"/>
</dbReference>
<feature type="transmembrane region" description="Helical" evidence="14">
    <location>
        <begin position="173"/>
        <end position="190"/>
    </location>
</feature>
<dbReference type="InterPro" id="IPR027256">
    <property type="entry name" value="P-typ_ATPase_IB"/>
</dbReference>
<dbReference type="InterPro" id="IPR001757">
    <property type="entry name" value="P_typ_ATPase"/>
</dbReference>
<comment type="similarity">
    <text evidence="2 14">Belongs to the cation transport ATPase (P-type) (TC 3.A.3) family. Type IB subfamily.</text>
</comment>
<keyword evidence="5 14" id="KW-1003">Cell membrane</keyword>
<dbReference type="Gene3D" id="3.40.50.1000">
    <property type="entry name" value="HAD superfamily/HAD-like"/>
    <property type="match status" value="1"/>
</dbReference>
<evidence type="ECO:0000256" key="2">
    <source>
        <dbReference type="ARBA" id="ARBA00006024"/>
    </source>
</evidence>
<feature type="transmembrane region" description="Helical" evidence="14">
    <location>
        <begin position="150"/>
        <end position="167"/>
    </location>
</feature>
<dbReference type="InterPro" id="IPR036412">
    <property type="entry name" value="HAD-like_sf"/>
</dbReference>
<dbReference type="NCBIfam" id="TIGR01511">
    <property type="entry name" value="ATPase-IB1_Cu"/>
    <property type="match status" value="1"/>
</dbReference>
<dbReference type="Proteomes" id="UP000244225">
    <property type="component" value="Unassembled WGS sequence"/>
</dbReference>
<dbReference type="CDD" id="cd02094">
    <property type="entry name" value="P-type_ATPase_Cu-like"/>
    <property type="match status" value="1"/>
</dbReference>
<keyword evidence="10" id="KW-1278">Translocase</keyword>
<dbReference type="SFLD" id="SFLDS00003">
    <property type="entry name" value="Haloacid_Dehalogenase"/>
    <property type="match status" value="1"/>
</dbReference>
<evidence type="ECO:0000256" key="11">
    <source>
        <dbReference type="ARBA" id="ARBA00022989"/>
    </source>
</evidence>
<dbReference type="Pfam" id="PF00403">
    <property type="entry name" value="HMA"/>
    <property type="match status" value="1"/>
</dbReference>
<evidence type="ECO:0000256" key="3">
    <source>
        <dbReference type="ARBA" id="ARBA00012517"/>
    </source>
</evidence>
<evidence type="ECO:0000256" key="5">
    <source>
        <dbReference type="ARBA" id="ARBA00022475"/>
    </source>
</evidence>
<dbReference type="SFLD" id="SFLDF00027">
    <property type="entry name" value="p-type_atpase"/>
    <property type="match status" value="1"/>
</dbReference>
<keyword evidence="9 14" id="KW-0067">ATP-binding</keyword>
<feature type="transmembrane region" description="Helical" evidence="14">
    <location>
        <begin position="765"/>
        <end position="787"/>
    </location>
</feature>
<dbReference type="PRINTS" id="PR00943">
    <property type="entry name" value="CUATPASE"/>
</dbReference>
<protein>
    <recommendedName>
        <fullName evidence="3">P-type Cu(+) transporter</fullName>
        <ecNumber evidence="3">7.2.2.8</ecNumber>
    </recommendedName>
</protein>
<dbReference type="PANTHER" id="PTHR43520:SF8">
    <property type="entry name" value="P-TYPE CU(+) TRANSPORTER"/>
    <property type="match status" value="1"/>
</dbReference>
<name>A0A2T5YPX2_9BACT</name>
<evidence type="ECO:0000313" key="16">
    <source>
        <dbReference type="EMBL" id="PTX21354.1"/>
    </source>
</evidence>
<feature type="transmembrane region" description="Helical" evidence="14">
    <location>
        <begin position="241"/>
        <end position="260"/>
    </location>
</feature>
<evidence type="ECO:0000256" key="1">
    <source>
        <dbReference type="ARBA" id="ARBA00004651"/>
    </source>
</evidence>
<comment type="caution">
    <text evidence="16">The sequence shown here is derived from an EMBL/GenBank/DDBJ whole genome shotgun (WGS) entry which is preliminary data.</text>
</comment>
<dbReference type="EMBL" id="QBKI01000002">
    <property type="protein sequence ID" value="PTX21354.1"/>
    <property type="molecule type" value="Genomic_DNA"/>
</dbReference>
<evidence type="ECO:0000259" key="15">
    <source>
        <dbReference type="PROSITE" id="PS50846"/>
    </source>
</evidence>
<dbReference type="InterPro" id="IPR036163">
    <property type="entry name" value="HMA_dom_sf"/>
</dbReference>
<reference evidence="16 17" key="1">
    <citation type="submission" date="2018-04" db="EMBL/GenBank/DDBJ databases">
        <title>Genomic Encyclopedia of Archaeal and Bacterial Type Strains, Phase II (KMG-II): from individual species to whole genera.</title>
        <authorList>
            <person name="Goeker M."/>
        </authorList>
    </citation>
    <scope>NUCLEOTIDE SEQUENCE [LARGE SCALE GENOMIC DNA]</scope>
    <source>
        <strain evidence="16 17">DSM 100162</strain>
    </source>
</reference>
<keyword evidence="17" id="KW-1185">Reference proteome</keyword>
<dbReference type="NCBIfam" id="TIGR01525">
    <property type="entry name" value="ATPase-IB_hvy"/>
    <property type="match status" value="1"/>
</dbReference>
<dbReference type="InterPro" id="IPR017969">
    <property type="entry name" value="Heavy-metal-associated_CS"/>
</dbReference>
<dbReference type="SUPFAM" id="SSF81665">
    <property type="entry name" value="Calcium ATPase, transmembrane domain M"/>
    <property type="match status" value="1"/>
</dbReference>
<dbReference type="PANTHER" id="PTHR43520">
    <property type="entry name" value="ATP7, ISOFORM B"/>
    <property type="match status" value="1"/>
</dbReference>
<keyword evidence="4" id="KW-0813">Transport</keyword>
<dbReference type="Pfam" id="PF00122">
    <property type="entry name" value="E1-E2_ATPase"/>
    <property type="match status" value="1"/>
</dbReference>
<organism evidence="16 17">
    <name type="scientific">Pontibacter mucosus</name>
    <dbReference type="NCBI Taxonomy" id="1649266"/>
    <lineage>
        <taxon>Bacteria</taxon>
        <taxon>Pseudomonadati</taxon>
        <taxon>Bacteroidota</taxon>
        <taxon>Cytophagia</taxon>
        <taxon>Cytophagales</taxon>
        <taxon>Hymenobacteraceae</taxon>
        <taxon>Pontibacter</taxon>
    </lineage>
</organism>
<dbReference type="PROSITE" id="PS50846">
    <property type="entry name" value="HMA_2"/>
    <property type="match status" value="1"/>
</dbReference>
<keyword evidence="7 14" id="KW-0479">Metal-binding</keyword>
<keyword evidence="8 14" id="KW-0547">Nucleotide-binding</keyword>
<evidence type="ECO:0000256" key="4">
    <source>
        <dbReference type="ARBA" id="ARBA00022448"/>
    </source>
</evidence>
<comment type="subcellular location">
    <subcellularLocation>
        <location evidence="1">Cell membrane</location>
        <topology evidence="1">Multi-pass membrane protein</topology>
    </subcellularLocation>
</comment>
<dbReference type="InterPro" id="IPR059000">
    <property type="entry name" value="ATPase_P-type_domA"/>
</dbReference>
<dbReference type="PROSITE" id="PS01229">
    <property type="entry name" value="COF_2"/>
    <property type="match status" value="1"/>
</dbReference>
<sequence>MQQLYSATTSWHRGRSAHFVSVNYITLIRNYVTSLETMRGIFVTDKTMKEMATVKDRKLTKATFPVEGMTCASCANSIQSMLNARDGVAEANVNFAGKTVQVAYDAQEVNPVQLRETVQEIGFDILIEETTQEELEERQAKSLAALKRKTVIASILAFPVFVLGMFFHDTFAWGNWAMLILTTPILLWAGQRFFTGAWAQARHGRANMDTLVALSTGIAYVFSVFNTVYPEFFLSRGLMPHVYFEAVAVIIAFILLGKYLEENAKDRSSSAIKKLMGLQPKTVRVLRNDTQMELKIEEVQLGDRVVLLPGERVPVDGEVASGSTYVDESMLSGEPLPVQKNPGDLLYAGTINQKGSVQLIAQKTGGETMLAHIIKLVQEAQGSKAPVQKLVDKIAGIFVPIVLVIAILTFAAWMVFGGQAYLTEALLSTISVLVIACPCALGLATPTAIMVGVGRGAENGILIKDAESLEHAHKVNAVILDKTGTITLGKPSVTDVVWAQDTPEQAQLETLFFSMEAQSEHPIAQAIYTFYKEQGRQAVQPDAFNSLTGLGIEATFAGKRYLAGNEKLLRQQGVVLPEYLLQAAKALQDDAKTAIFFADAAQALAVFAVSDPIKPAAAEGIKALHEAGLEVYMLTGDNRQTAEAVSRQVGIDHFQAELLPNDKAEFVKKLQAEGKVVAMVGDGINDAQALATADVSIAMGQGTDVAMEVAGITLMRSDLTQVARAVKLSRATVQTIHQNLFWAFFYNVICIPVAAGVLFPFTGFLLSPMVAGAAMALSSVSVVTNSLRLRGKKL</sequence>
<feature type="transmembrane region" description="Helical" evidence="14">
    <location>
        <begin position="394"/>
        <end position="416"/>
    </location>
</feature>
<dbReference type="InterPro" id="IPR023299">
    <property type="entry name" value="ATPase_P-typ_cyto_dom_N"/>
</dbReference>
<feature type="transmembrane region" description="Helical" evidence="14">
    <location>
        <begin position="211"/>
        <end position="229"/>
    </location>
</feature>